<sequence length="174" mass="18969">MQEQTSRLPSSFQRVARDVCDLFELQMQLISVDSQEAKRKLTRSIVCGSIAAVLAGSALTVLMIALGLLLGELTALSTGAAMLMVCLAVFVVVAVLGWIALKAVTGAADAMAETKSEFAENLRWLKATLLAPESSPRNQFRRESFSDPNATSRHVQQESHYSDHFLDRSSLSPR</sequence>
<keyword evidence="2" id="KW-0472">Membrane</keyword>
<dbReference type="EMBL" id="JACHXU010000001">
    <property type="protein sequence ID" value="MBB3204695.1"/>
    <property type="molecule type" value="Genomic_DNA"/>
</dbReference>
<keyword evidence="2" id="KW-0812">Transmembrane</keyword>
<dbReference type="AlphaFoldDB" id="A0A7W5DUP5"/>
<comment type="caution">
    <text evidence="3">The sequence shown here is derived from an EMBL/GenBank/DDBJ whole genome shotgun (WGS) entry which is preliminary data.</text>
</comment>
<dbReference type="RefSeq" id="WP_184301017.1">
    <property type="nucleotide sequence ID" value="NZ_JACHXU010000001.1"/>
</dbReference>
<dbReference type="Proteomes" id="UP000536179">
    <property type="component" value="Unassembled WGS sequence"/>
</dbReference>
<accession>A0A7W5DUP5</accession>
<protein>
    <submittedName>
        <fullName evidence="3">Putative membrane protein YqjE</fullName>
    </submittedName>
</protein>
<dbReference type="InterPro" id="IPR009937">
    <property type="entry name" value="Phage_holin_3_6"/>
</dbReference>
<keyword evidence="2" id="KW-1133">Transmembrane helix</keyword>
<keyword evidence="4" id="KW-1185">Reference proteome</keyword>
<feature type="region of interest" description="Disordered" evidence="1">
    <location>
        <begin position="135"/>
        <end position="174"/>
    </location>
</feature>
<feature type="transmembrane region" description="Helical" evidence="2">
    <location>
        <begin position="45"/>
        <end position="69"/>
    </location>
</feature>
<feature type="compositionally biased region" description="Basic and acidic residues" evidence="1">
    <location>
        <begin position="155"/>
        <end position="167"/>
    </location>
</feature>
<evidence type="ECO:0000256" key="1">
    <source>
        <dbReference type="SAM" id="MobiDB-lite"/>
    </source>
</evidence>
<feature type="transmembrane region" description="Helical" evidence="2">
    <location>
        <begin position="81"/>
        <end position="101"/>
    </location>
</feature>
<proteinExistence type="predicted"/>
<gene>
    <name evidence="3" type="ORF">FHS27_000459</name>
</gene>
<evidence type="ECO:0000313" key="3">
    <source>
        <dbReference type="EMBL" id="MBB3204695.1"/>
    </source>
</evidence>
<reference evidence="3 4" key="1">
    <citation type="submission" date="2020-08" db="EMBL/GenBank/DDBJ databases">
        <title>Genomic Encyclopedia of Type Strains, Phase III (KMG-III): the genomes of soil and plant-associated and newly described type strains.</title>
        <authorList>
            <person name="Whitman W."/>
        </authorList>
    </citation>
    <scope>NUCLEOTIDE SEQUENCE [LARGE SCALE GENOMIC DNA]</scope>
    <source>
        <strain evidence="3 4">CECT 8075</strain>
    </source>
</reference>
<evidence type="ECO:0000313" key="4">
    <source>
        <dbReference type="Proteomes" id="UP000536179"/>
    </source>
</evidence>
<evidence type="ECO:0000256" key="2">
    <source>
        <dbReference type="SAM" id="Phobius"/>
    </source>
</evidence>
<organism evidence="3 4">
    <name type="scientific">Aporhodopirellula rubra</name>
    <dbReference type="NCBI Taxonomy" id="980271"/>
    <lineage>
        <taxon>Bacteria</taxon>
        <taxon>Pseudomonadati</taxon>
        <taxon>Planctomycetota</taxon>
        <taxon>Planctomycetia</taxon>
        <taxon>Pirellulales</taxon>
        <taxon>Pirellulaceae</taxon>
        <taxon>Aporhodopirellula</taxon>
    </lineage>
</organism>
<name>A0A7W5DUP5_9BACT</name>
<dbReference type="Pfam" id="PF07332">
    <property type="entry name" value="Phage_holin_3_6"/>
    <property type="match status" value="1"/>
</dbReference>